<dbReference type="GO" id="GO:0006465">
    <property type="term" value="P:signal peptide processing"/>
    <property type="evidence" value="ECO:0007669"/>
    <property type="project" value="InterPro"/>
</dbReference>
<dbReference type="eggNOG" id="COG4959">
    <property type="taxonomic scope" value="Bacteria"/>
</dbReference>
<keyword evidence="1" id="KW-1133">Transmembrane helix</keyword>
<name>U3CA93_9VIBR</name>
<evidence type="ECO:0000313" key="3">
    <source>
        <dbReference type="EMBL" id="GAD75298.1"/>
    </source>
</evidence>
<sequence>MGWSMSSEGVMTGTDIKRAHPLSFPIKMVWVAIAMIFTFHLAVTTLTKHYLLVIDGMDASERCIPEFSVYLLKRKYGQIEHGKIYTFKAKGMTPFYQDNMLITKYAVGLPGDEVIQNAKGVFINNERITDGYPLIDKLGVEQADLYKSYRLKDNEVFFIAPAERSFDSRYWGTADINEIVGEAIPLW</sequence>
<protein>
    <recommendedName>
        <fullName evidence="2">Peptidase S26 domain-containing protein</fullName>
    </recommendedName>
</protein>
<gene>
    <name evidence="3" type="ORF">VAZ01S_023_00650</name>
</gene>
<keyword evidence="1" id="KW-0812">Transmembrane</keyword>
<dbReference type="AlphaFoldDB" id="U3CA93"/>
<reference evidence="3 4" key="1">
    <citation type="submission" date="2013-09" db="EMBL/GenBank/DDBJ databases">
        <title>Whole genome shotgun sequence of Vibrio azureus NBRC 104587.</title>
        <authorList>
            <person name="Isaki S."/>
            <person name="Hosoyama A."/>
            <person name="Numata M."/>
            <person name="Hashimoto M."/>
            <person name="Hosoyama Y."/>
            <person name="Tsuchikane K."/>
            <person name="Noguchi M."/>
            <person name="Hirakata S."/>
            <person name="Ichikawa N."/>
            <person name="Ohji S."/>
            <person name="Yamazoe A."/>
            <person name="Fujita N."/>
        </authorList>
    </citation>
    <scope>NUCLEOTIDE SEQUENCE [LARGE SCALE GENOMIC DNA]</scope>
    <source>
        <strain evidence="3 4">NBRC 104587</strain>
    </source>
</reference>
<dbReference type="STRING" id="1219077.VAZ01S_023_00650"/>
<dbReference type="InterPro" id="IPR036286">
    <property type="entry name" value="LexA/Signal_pep-like_sf"/>
</dbReference>
<keyword evidence="1" id="KW-0472">Membrane</keyword>
<dbReference type="EMBL" id="BATL01000023">
    <property type="protein sequence ID" value="GAD75298.1"/>
    <property type="molecule type" value="Genomic_DNA"/>
</dbReference>
<dbReference type="Proteomes" id="UP000016567">
    <property type="component" value="Unassembled WGS sequence"/>
</dbReference>
<accession>U3CA93</accession>
<evidence type="ECO:0000256" key="1">
    <source>
        <dbReference type="SAM" id="Phobius"/>
    </source>
</evidence>
<dbReference type="Pfam" id="PF10502">
    <property type="entry name" value="Peptidase_S26"/>
    <property type="match status" value="1"/>
</dbReference>
<evidence type="ECO:0000313" key="4">
    <source>
        <dbReference type="Proteomes" id="UP000016567"/>
    </source>
</evidence>
<organism evidence="3 4">
    <name type="scientific">Vibrio azureus NBRC 104587</name>
    <dbReference type="NCBI Taxonomy" id="1219077"/>
    <lineage>
        <taxon>Bacteria</taxon>
        <taxon>Pseudomonadati</taxon>
        <taxon>Pseudomonadota</taxon>
        <taxon>Gammaproteobacteria</taxon>
        <taxon>Vibrionales</taxon>
        <taxon>Vibrionaceae</taxon>
        <taxon>Vibrio</taxon>
    </lineage>
</organism>
<feature type="transmembrane region" description="Helical" evidence="1">
    <location>
        <begin position="28"/>
        <end position="47"/>
    </location>
</feature>
<dbReference type="InterPro" id="IPR019533">
    <property type="entry name" value="Peptidase_S26"/>
</dbReference>
<dbReference type="Gene3D" id="2.10.109.10">
    <property type="entry name" value="Umud Fragment, subunit A"/>
    <property type="match status" value="1"/>
</dbReference>
<dbReference type="GO" id="GO:0004252">
    <property type="term" value="F:serine-type endopeptidase activity"/>
    <property type="evidence" value="ECO:0007669"/>
    <property type="project" value="InterPro"/>
</dbReference>
<evidence type="ECO:0000259" key="2">
    <source>
        <dbReference type="Pfam" id="PF10502"/>
    </source>
</evidence>
<keyword evidence="4" id="KW-1185">Reference proteome</keyword>
<proteinExistence type="predicted"/>
<dbReference type="SUPFAM" id="SSF51306">
    <property type="entry name" value="LexA/Signal peptidase"/>
    <property type="match status" value="1"/>
</dbReference>
<feature type="domain" description="Peptidase S26" evidence="2">
    <location>
        <begin position="31"/>
        <end position="187"/>
    </location>
</feature>
<comment type="caution">
    <text evidence="3">The sequence shown here is derived from an EMBL/GenBank/DDBJ whole genome shotgun (WGS) entry which is preliminary data.</text>
</comment>